<evidence type="ECO:0008006" key="4">
    <source>
        <dbReference type="Google" id="ProtNLM"/>
    </source>
</evidence>
<accession>A0A9W7BJH5</accession>
<comment type="caution">
    <text evidence="2">The sequence shown here is derived from an EMBL/GenBank/DDBJ whole genome shotgun (WGS) entry which is preliminary data.</text>
</comment>
<keyword evidence="1" id="KW-0732">Signal</keyword>
<evidence type="ECO:0000313" key="2">
    <source>
        <dbReference type="EMBL" id="GMH88149.1"/>
    </source>
</evidence>
<sequence>MKILDVTLALALGVRYTVAQPEQPDSAAASATSLPHASLFKYFNETQCAPPSSHPPNPLPRHLESPINFIPDLQLDFLFPHDGEHVLPAQVATNSVGFEVTLTPGVHGGGSSADMVKDNEQFMFLAKANGAQICFQLDEGEPMCRPYFKPEGVGLPEFMEPGWHHMSMWVQDGSGLRIGGCKKDALTRFFIERDGVCEGEGECAPAPDTLCRSGCLNGAEQMSAKSSLEQSAQKKYPRAVIVTAANEDYADRVSNLIGSIHFWEQDRQIRVYDLGLSPMTRMLMEGWDNVKVVTPPADELPPHFLNAPLVAYKAWAILHAGQEEGRVEGDLVLWLDANTELRKPIDVVWEAIEKNDYFFTLAGHKFPTFRTIHEKTMEFLGCQEEPLVDEITSAIIGFKIGTTLQREILGKMNWCAMNLKKCHYPEGSTWQNQKRDQSALNCLLHMRARNLVVHRDPIFWAYATQKTLLPTEDEKESNSIVFFSRRGMPPQSYIEHILPNPPPTQKNEVQIDVHGSLNSI</sequence>
<gene>
    <name evidence="2" type="ORF">TrVE_jg13246</name>
</gene>
<evidence type="ECO:0000256" key="1">
    <source>
        <dbReference type="SAM" id="SignalP"/>
    </source>
</evidence>
<feature type="signal peptide" evidence="1">
    <location>
        <begin position="1"/>
        <end position="19"/>
    </location>
</feature>
<reference evidence="3" key="1">
    <citation type="journal article" date="2023" name="Commun. Biol.">
        <title>Genome analysis of Parmales, the sister group of diatoms, reveals the evolutionary specialization of diatoms from phago-mixotrophs to photoautotrophs.</title>
        <authorList>
            <person name="Ban H."/>
            <person name="Sato S."/>
            <person name="Yoshikawa S."/>
            <person name="Yamada K."/>
            <person name="Nakamura Y."/>
            <person name="Ichinomiya M."/>
            <person name="Sato N."/>
            <person name="Blanc-Mathieu R."/>
            <person name="Endo H."/>
            <person name="Kuwata A."/>
            <person name="Ogata H."/>
        </authorList>
    </citation>
    <scope>NUCLEOTIDE SEQUENCE [LARGE SCALE GENOMIC DNA]</scope>
    <source>
        <strain evidence="3">NIES 3699</strain>
    </source>
</reference>
<evidence type="ECO:0000313" key="3">
    <source>
        <dbReference type="Proteomes" id="UP001165160"/>
    </source>
</evidence>
<organism evidence="2 3">
    <name type="scientific">Triparma verrucosa</name>
    <dbReference type="NCBI Taxonomy" id="1606542"/>
    <lineage>
        <taxon>Eukaryota</taxon>
        <taxon>Sar</taxon>
        <taxon>Stramenopiles</taxon>
        <taxon>Ochrophyta</taxon>
        <taxon>Bolidophyceae</taxon>
        <taxon>Parmales</taxon>
        <taxon>Triparmaceae</taxon>
        <taxon>Triparma</taxon>
    </lineage>
</organism>
<dbReference type="PANTHER" id="PTHR31389">
    <property type="entry name" value="LD39211P"/>
    <property type="match status" value="1"/>
</dbReference>
<protein>
    <recommendedName>
        <fullName evidence="4">Glycosyltransferase 2-like domain-containing protein</fullName>
    </recommendedName>
</protein>
<dbReference type="PANTHER" id="PTHR31389:SF4">
    <property type="entry name" value="LD39211P"/>
    <property type="match status" value="1"/>
</dbReference>
<name>A0A9W7BJH5_9STRA</name>
<dbReference type="EMBL" id="BRXX01000079">
    <property type="protein sequence ID" value="GMH88149.1"/>
    <property type="molecule type" value="Genomic_DNA"/>
</dbReference>
<dbReference type="AlphaFoldDB" id="A0A9W7BJH5"/>
<feature type="chain" id="PRO_5040718666" description="Glycosyltransferase 2-like domain-containing protein" evidence="1">
    <location>
        <begin position="20"/>
        <end position="520"/>
    </location>
</feature>
<keyword evidence="3" id="KW-1185">Reference proteome</keyword>
<proteinExistence type="predicted"/>
<dbReference type="Proteomes" id="UP001165160">
    <property type="component" value="Unassembled WGS sequence"/>
</dbReference>